<accession>A0ABX1R2C2</accession>
<dbReference type="InterPro" id="IPR052196">
    <property type="entry name" value="Bact_Kbp"/>
</dbReference>
<feature type="domain" description="LysM" evidence="1">
    <location>
        <begin position="39"/>
        <end position="87"/>
    </location>
</feature>
<protein>
    <submittedName>
        <fullName evidence="2">LysM peptidoglycan-binding domain-containing protein</fullName>
    </submittedName>
</protein>
<dbReference type="Proteomes" id="UP000709336">
    <property type="component" value="Unassembled WGS sequence"/>
</dbReference>
<sequence length="360" mass="40143">MIFVRKLLSKGIYLLTVLTIVATGFSVAQEVDLKPTAPKTYTVKKNDTLWDIASIFLEKPWLWPELWRKNTQITNPHLIYPGDVLTIRYVDGQPVLEVARNKKQLTLTPTTVTETKPLPISVLPWSAIATYVNQNELLPEESYSRLPYLLGNQEGEMRFVEGDLVLSRKMGRPEDQYRVIRKQSTIKDFEGNVLGIQVHHVADATMVEDKAAEQWLVKVDGSNFEAQRGDKLYAGEFTNAKDLALTAATSQRGNIVGNLHEHSLTGKHDVVIVDIGSEQIASGTVMGIYMQGPDIIDSESPRYSSESNVVKSVFEDGSTVKQPALKVGELIIFKTFEKASYGIITRARDRVQQGAIVANP</sequence>
<evidence type="ECO:0000259" key="1">
    <source>
        <dbReference type="PROSITE" id="PS51782"/>
    </source>
</evidence>
<organism evidence="2 3">
    <name type="scientific">Alteromonas ponticola</name>
    <dbReference type="NCBI Taxonomy" id="2720613"/>
    <lineage>
        <taxon>Bacteria</taxon>
        <taxon>Pseudomonadati</taxon>
        <taxon>Pseudomonadota</taxon>
        <taxon>Gammaproteobacteria</taxon>
        <taxon>Alteromonadales</taxon>
        <taxon>Alteromonadaceae</taxon>
        <taxon>Alteromonas/Salinimonas group</taxon>
        <taxon>Alteromonas</taxon>
    </lineage>
</organism>
<dbReference type="PANTHER" id="PTHR34700">
    <property type="entry name" value="POTASSIUM BINDING PROTEIN KBP"/>
    <property type="match status" value="1"/>
</dbReference>
<dbReference type="CDD" id="cd00118">
    <property type="entry name" value="LysM"/>
    <property type="match status" value="1"/>
</dbReference>
<evidence type="ECO:0000313" key="3">
    <source>
        <dbReference type="Proteomes" id="UP000709336"/>
    </source>
</evidence>
<gene>
    <name evidence="2" type="ORF">HCJ96_11250</name>
</gene>
<name>A0ABX1R2C2_9ALTE</name>
<proteinExistence type="predicted"/>
<dbReference type="InterPro" id="IPR036779">
    <property type="entry name" value="LysM_dom_sf"/>
</dbReference>
<dbReference type="PROSITE" id="PS51782">
    <property type="entry name" value="LYSM"/>
    <property type="match status" value="1"/>
</dbReference>
<dbReference type="EMBL" id="JAATNW010000006">
    <property type="protein sequence ID" value="NMH60600.1"/>
    <property type="molecule type" value="Genomic_DNA"/>
</dbReference>
<dbReference type="InterPro" id="IPR018392">
    <property type="entry name" value="LysM"/>
</dbReference>
<keyword evidence="3" id="KW-1185">Reference proteome</keyword>
<dbReference type="PANTHER" id="PTHR34700:SF8">
    <property type="entry name" value="POTASSIUM BINDING PROTEIN KBP"/>
    <property type="match status" value="1"/>
</dbReference>
<evidence type="ECO:0000313" key="2">
    <source>
        <dbReference type="EMBL" id="NMH60600.1"/>
    </source>
</evidence>
<dbReference type="RefSeq" id="WP_169211169.1">
    <property type="nucleotide sequence ID" value="NZ_JAATNW010000006.1"/>
</dbReference>
<dbReference type="Pfam" id="PF01476">
    <property type="entry name" value="LysM"/>
    <property type="match status" value="1"/>
</dbReference>
<comment type="caution">
    <text evidence="2">The sequence shown here is derived from an EMBL/GenBank/DDBJ whole genome shotgun (WGS) entry which is preliminary data.</text>
</comment>
<reference evidence="2 3" key="1">
    <citation type="submission" date="2020-03" db="EMBL/GenBank/DDBJ databases">
        <title>Alteromonas ponticola sp. nov., isolated from seawater.</title>
        <authorList>
            <person name="Yoon J.-H."/>
            <person name="Kim Y.-O."/>
        </authorList>
    </citation>
    <scope>NUCLEOTIDE SEQUENCE [LARGE SCALE GENOMIC DNA]</scope>
    <source>
        <strain evidence="2 3">MYP5</strain>
    </source>
</reference>
<dbReference type="SMART" id="SM00257">
    <property type="entry name" value="LysM"/>
    <property type="match status" value="1"/>
</dbReference>
<dbReference type="Gene3D" id="3.10.350.10">
    <property type="entry name" value="LysM domain"/>
    <property type="match status" value="1"/>
</dbReference>
<dbReference type="SUPFAM" id="SSF54106">
    <property type="entry name" value="LysM domain"/>
    <property type="match status" value="1"/>
</dbReference>